<dbReference type="PANTHER" id="PTHR34001">
    <property type="entry name" value="BLL7405 PROTEIN"/>
    <property type="match status" value="1"/>
</dbReference>
<protein>
    <submittedName>
        <fullName evidence="8">Porin family protein</fullName>
    </submittedName>
</protein>
<dbReference type="EMBL" id="CP043498">
    <property type="protein sequence ID" value="QFY61181.1"/>
    <property type="molecule type" value="Genomic_DNA"/>
</dbReference>
<dbReference type="KEGG" id="rgr:FZ934_12690"/>
<name>A0A5Q0CBB7_9HYPH</name>
<evidence type="ECO:0000256" key="2">
    <source>
        <dbReference type="ARBA" id="ARBA00022729"/>
    </source>
</evidence>
<evidence type="ECO:0000256" key="4">
    <source>
        <dbReference type="ARBA" id="ARBA00023237"/>
    </source>
</evidence>
<reference evidence="8 9" key="1">
    <citation type="submission" date="2019-08" db="EMBL/GenBank/DDBJ databases">
        <title>Prosopis cineraria nodule microbiome.</title>
        <authorList>
            <person name="Ali R."/>
            <person name="Chaluvadi S.R."/>
            <person name="Wang X."/>
        </authorList>
    </citation>
    <scope>NUCLEOTIDE SEQUENCE [LARGE SCALE GENOMIC DNA]</scope>
    <source>
        <strain evidence="8 9">BG7</strain>
    </source>
</reference>
<keyword evidence="4" id="KW-0998">Cell outer membrane</keyword>
<dbReference type="InterPro" id="IPR011250">
    <property type="entry name" value="OMP/PagP_B-barrel"/>
</dbReference>
<dbReference type="AlphaFoldDB" id="A0A5Q0CBB7"/>
<sequence length="208" mass="21769">MSIRIITASAAFLAFAGVASAADVVTETPPEPVAQAAAPVFTWNGFYVGLQGGGAWGNGDFSGIGSSSMNGGLITGFGGYNWQLDNNIVLGVEGDASYNWNKETIGGDEFKFDTTGSVRARVGYALDHALLYGAAGWTGARGHVDTPLGDDSATFSGWTVGAGVDYAFTDNVFGRLEYRYNDYGSKNLLGIDTDFNQNVVTVGVGVKF</sequence>
<evidence type="ECO:0000256" key="1">
    <source>
        <dbReference type="ARBA" id="ARBA00004442"/>
    </source>
</evidence>
<gene>
    <name evidence="8" type="ORF">FZ934_12690</name>
</gene>
<dbReference type="OrthoDB" id="9815357at2"/>
<keyword evidence="3" id="KW-0472">Membrane</keyword>
<feature type="domain" description="Outer membrane protein beta-barrel" evidence="7">
    <location>
        <begin position="35"/>
        <end position="208"/>
    </location>
</feature>
<dbReference type="PANTHER" id="PTHR34001:SF3">
    <property type="entry name" value="BLL7405 PROTEIN"/>
    <property type="match status" value="1"/>
</dbReference>
<evidence type="ECO:0000259" key="7">
    <source>
        <dbReference type="Pfam" id="PF13505"/>
    </source>
</evidence>
<dbReference type="SUPFAM" id="SSF56925">
    <property type="entry name" value="OMPA-like"/>
    <property type="match status" value="1"/>
</dbReference>
<dbReference type="Proteomes" id="UP000326881">
    <property type="component" value="Chromosome"/>
</dbReference>
<keyword evidence="9" id="KW-1185">Reference proteome</keyword>
<evidence type="ECO:0000256" key="5">
    <source>
        <dbReference type="ARBA" id="ARBA00038306"/>
    </source>
</evidence>
<dbReference type="InterPro" id="IPR027385">
    <property type="entry name" value="Beta-barrel_OMP"/>
</dbReference>
<evidence type="ECO:0000256" key="3">
    <source>
        <dbReference type="ARBA" id="ARBA00023136"/>
    </source>
</evidence>
<evidence type="ECO:0000313" key="9">
    <source>
        <dbReference type="Proteomes" id="UP000326881"/>
    </source>
</evidence>
<dbReference type="RefSeq" id="WP_056820573.1">
    <property type="nucleotide sequence ID" value="NZ_CP043498.1"/>
</dbReference>
<feature type="signal peptide" evidence="6">
    <location>
        <begin position="1"/>
        <end position="21"/>
    </location>
</feature>
<dbReference type="Gene3D" id="2.40.160.20">
    <property type="match status" value="1"/>
</dbReference>
<dbReference type="GO" id="GO:0009279">
    <property type="term" value="C:cell outer membrane"/>
    <property type="evidence" value="ECO:0007669"/>
    <property type="project" value="UniProtKB-SubCell"/>
</dbReference>
<evidence type="ECO:0000313" key="8">
    <source>
        <dbReference type="EMBL" id="QFY61181.1"/>
    </source>
</evidence>
<comment type="similarity">
    <text evidence="5">Belongs to the Omp25/RopB family.</text>
</comment>
<organism evidence="8 9">
    <name type="scientific">Rhizobium grahamii</name>
    <dbReference type="NCBI Taxonomy" id="1120045"/>
    <lineage>
        <taxon>Bacteria</taxon>
        <taxon>Pseudomonadati</taxon>
        <taxon>Pseudomonadota</taxon>
        <taxon>Alphaproteobacteria</taxon>
        <taxon>Hyphomicrobiales</taxon>
        <taxon>Rhizobiaceae</taxon>
        <taxon>Rhizobium/Agrobacterium group</taxon>
        <taxon>Rhizobium</taxon>
    </lineage>
</organism>
<keyword evidence="2 6" id="KW-0732">Signal</keyword>
<proteinExistence type="inferred from homology"/>
<dbReference type="Pfam" id="PF13505">
    <property type="entry name" value="OMP_b-brl"/>
    <property type="match status" value="1"/>
</dbReference>
<feature type="chain" id="PRO_5024885631" evidence="6">
    <location>
        <begin position="22"/>
        <end position="208"/>
    </location>
</feature>
<dbReference type="InterPro" id="IPR051692">
    <property type="entry name" value="OMP-like"/>
</dbReference>
<evidence type="ECO:0000256" key="6">
    <source>
        <dbReference type="SAM" id="SignalP"/>
    </source>
</evidence>
<accession>A0A5Q0CBB7</accession>
<comment type="subcellular location">
    <subcellularLocation>
        <location evidence="1">Cell outer membrane</location>
    </subcellularLocation>
</comment>